<sequence>MFRLGKDPAERAKLRELGVKEESVRISAGLEDVQDLIDTLKDALVAATRAKKNSRDDNNGAEKEKAFAAVKSHKRLKLRHEVGSTDLPAIDLLDQFLETDVIRLGEDEAFDVIKYWNDRYHTQSDLARMALDVLAVPPMSDECERLFSSAKILLSDRRSRLKIDIIEASECFRYWYGPPVRNTFEDTNIGKLEGESDLQETYQAGDGS</sequence>
<reference evidence="8 9" key="1">
    <citation type="journal article" date="2014" name="Genome Biol. Evol.">
        <title>Comparative genomics and transcriptomics analyses reveal divergent lifestyle features of nematode endoparasitic fungus Hirsutella minnesotensis.</title>
        <authorList>
            <person name="Lai Y."/>
            <person name="Liu K."/>
            <person name="Zhang X."/>
            <person name="Zhang X."/>
            <person name="Li K."/>
            <person name="Wang N."/>
            <person name="Shu C."/>
            <person name="Wu Y."/>
            <person name="Wang C."/>
            <person name="Bushley K.E."/>
            <person name="Xiang M."/>
            <person name="Liu X."/>
        </authorList>
    </citation>
    <scope>NUCLEOTIDE SEQUENCE [LARGE SCALE GENOMIC DNA]</scope>
    <source>
        <strain evidence="8 9">3608</strain>
    </source>
</reference>
<evidence type="ECO:0000256" key="6">
    <source>
        <dbReference type="SAM" id="Coils"/>
    </source>
</evidence>
<evidence type="ECO:0000256" key="3">
    <source>
        <dbReference type="ARBA" id="ARBA00022771"/>
    </source>
</evidence>
<protein>
    <recommendedName>
        <fullName evidence="7">HAT C-terminal dimerisation domain-containing protein</fullName>
    </recommendedName>
</protein>
<evidence type="ECO:0000259" key="7">
    <source>
        <dbReference type="Pfam" id="PF05699"/>
    </source>
</evidence>
<keyword evidence="9" id="KW-1185">Reference proteome</keyword>
<evidence type="ECO:0000313" key="9">
    <source>
        <dbReference type="Proteomes" id="UP000054481"/>
    </source>
</evidence>
<dbReference type="AlphaFoldDB" id="A0A0F7ZJI3"/>
<keyword evidence="3" id="KW-0863">Zinc-finger</keyword>
<dbReference type="EMBL" id="KQ030691">
    <property type="protein sequence ID" value="KJZ69655.1"/>
    <property type="molecule type" value="Genomic_DNA"/>
</dbReference>
<dbReference type="InterPro" id="IPR015422">
    <property type="entry name" value="PyrdxlP-dep_Trfase_small"/>
</dbReference>
<gene>
    <name evidence="8" type="ORF">HIM_10950</name>
</gene>
<accession>A0A0F7ZJI3</accession>
<dbReference type="InterPro" id="IPR008906">
    <property type="entry name" value="HATC_C_dom"/>
</dbReference>
<feature type="coiled-coil region" evidence="6">
    <location>
        <begin position="30"/>
        <end position="64"/>
    </location>
</feature>
<dbReference type="OrthoDB" id="5152423at2759"/>
<name>A0A0F7ZJI3_9HYPO</name>
<proteinExistence type="predicted"/>
<dbReference type="GO" id="GO:0046983">
    <property type="term" value="F:protein dimerization activity"/>
    <property type="evidence" value="ECO:0007669"/>
    <property type="project" value="InterPro"/>
</dbReference>
<organism evidence="8 9">
    <name type="scientific">Hirsutella minnesotensis 3608</name>
    <dbReference type="NCBI Taxonomy" id="1043627"/>
    <lineage>
        <taxon>Eukaryota</taxon>
        <taxon>Fungi</taxon>
        <taxon>Dikarya</taxon>
        <taxon>Ascomycota</taxon>
        <taxon>Pezizomycotina</taxon>
        <taxon>Sordariomycetes</taxon>
        <taxon>Hypocreomycetidae</taxon>
        <taxon>Hypocreales</taxon>
        <taxon>Ophiocordycipitaceae</taxon>
        <taxon>Hirsutella</taxon>
    </lineage>
</organism>
<dbReference type="Gene3D" id="3.90.1150.10">
    <property type="entry name" value="Aspartate Aminotransferase, domain 1"/>
    <property type="match status" value="1"/>
</dbReference>
<keyword evidence="2" id="KW-0479">Metal-binding</keyword>
<dbReference type="Pfam" id="PF05699">
    <property type="entry name" value="Dimer_Tnp_hAT"/>
    <property type="match status" value="1"/>
</dbReference>
<dbReference type="GO" id="GO:0008270">
    <property type="term" value="F:zinc ion binding"/>
    <property type="evidence" value="ECO:0007669"/>
    <property type="project" value="UniProtKB-KW"/>
</dbReference>
<feature type="domain" description="HAT C-terminal dimerisation" evidence="7">
    <location>
        <begin position="93"/>
        <end position="176"/>
    </location>
</feature>
<evidence type="ECO:0000256" key="1">
    <source>
        <dbReference type="ARBA" id="ARBA00004123"/>
    </source>
</evidence>
<dbReference type="GO" id="GO:0005634">
    <property type="term" value="C:nucleus"/>
    <property type="evidence" value="ECO:0007669"/>
    <property type="project" value="UniProtKB-SubCell"/>
</dbReference>
<keyword evidence="6" id="KW-0175">Coiled coil</keyword>
<evidence type="ECO:0000313" key="8">
    <source>
        <dbReference type="EMBL" id="KJZ69655.1"/>
    </source>
</evidence>
<dbReference type="Proteomes" id="UP000054481">
    <property type="component" value="Unassembled WGS sequence"/>
</dbReference>
<dbReference type="PANTHER" id="PTHR46481:SF10">
    <property type="entry name" value="ZINC FINGER BED DOMAIN-CONTAINING PROTEIN 39"/>
    <property type="match status" value="1"/>
</dbReference>
<dbReference type="SUPFAM" id="SSF53098">
    <property type="entry name" value="Ribonuclease H-like"/>
    <property type="match status" value="1"/>
</dbReference>
<evidence type="ECO:0000256" key="2">
    <source>
        <dbReference type="ARBA" id="ARBA00022723"/>
    </source>
</evidence>
<dbReference type="PANTHER" id="PTHR46481">
    <property type="entry name" value="ZINC FINGER BED DOMAIN-CONTAINING PROTEIN 4"/>
    <property type="match status" value="1"/>
</dbReference>
<evidence type="ECO:0000256" key="4">
    <source>
        <dbReference type="ARBA" id="ARBA00022833"/>
    </source>
</evidence>
<evidence type="ECO:0000256" key="5">
    <source>
        <dbReference type="ARBA" id="ARBA00023242"/>
    </source>
</evidence>
<dbReference type="InterPro" id="IPR012337">
    <property type="entry name" value="RNaseH-like_sf"/>
</dbReference>
<keyword evidence="5" id="KW-0539">Nucleus</keyword>
<dbReference type="InterPro" id="IPR052035">
    <property type="entry name" value="ZnF_BED_domain_contain"/>
</dbReference>
<comment type="subcellular location">
    <subcellularLocation>
        <location evidence="1">Nucleus</location>
    </subcellularLocation>
</comment>
<keyword evidence="4" id="KW-0862">Zinc</keyword>